<evidence type="ECO:0000313" key="2">
    <source>
        <dbReference type="EMBL" id="RKQ61288.1"/>
    </source>
</evidence>
<evidence type="ECO:0000259" key="1">
    <source>
        <dbReference type="Pfam" id="PF02464"/>
    </source>
</evidence>
<dbReference type="Proteomes" id="UP000279384">
    <property type="component" value="Unassembled WGS sequence"/>
</dbReference>
<dbReference type="Pfam" id="PF02464">
    <property type="entry name" value="CinA"/>
    <property type="match status" value="1"/>
</dbReference>
<evidence type="ECO:0000313" key="3">
    <source>
        <dbReference type="Proteomes" id="UP000279384"/>
    </source>
</evidence>
<dbReference type="RefSeq" id="WP_120809909.1">
    <property type="nucleotide sequence ID" value="NZ_RBID01000011.1"/>
</dbReference>
<gene>
    <name evidence="2" type="ORF">C8E02_1057</name>
</gene>
<dbReference type="EMBL" id="RBID01000011">
    <property type="protein sequence ID" value="RKQ61288.1"/>
    <property type="molecule type" value="Genomic_DNA"/>
</dbReference>
<name>A0A495BJJ1_VOGIN</name>
<organism evidence="2 3">
    <name type="scientific">Vogesella indigofera</name>
    <name type="common">Pseudomonas indigofera</name>
    <dbReference type="NCBI Taxonomy" id="45465"/>
    <lineage>
        <taxon>Bacteria</taxon>
        <taxon>Pseudomonadati</taxon>
        <taxon>Pseudomonadota</taxon>
        <taxon>Betaproteobacteria</taxon>
        <taxon>Neisseriales</taxon>
        <taxon>Chromobacteriaceae</taxon>
        <taxon>Vogesella</taxon>
    </lineage>
</organism>
<dbReference type="AlphaFoldDB" id="A0A495BJJ1"/>
<dbReference type="Gene3D" id="3.90.950.20">
    <property type="entry name" value="CinA-like"/>
    <property type="match status" value="1"/>
</dbReference>
<protein>
    <submittedName>
        <fullName evidence="2">Nicotinamide-nucleotide amidase</fullName>
    </submittedName>
</protein>
<dbReference type="InterPro" id="IPR008136">
    <property type="entry name" value="CinA_C"/>
</dbReference>
<feature type="domain" description="CinA C-terminal" evidence="1">
    <location>
        <begin position="5"/>
        <end position="156"/>
    </location>
</feature>
<accession>A0A495BJJ1</accession>
<proteinExistence type="predicted"/>
<dbReference type="NCBIfam" id="TIGR00199">
    <property type="entry name" value="PncC_domain"/>
    <property type="match status" value="1"/>
</dbReference>
<dbReference type="InterPro" id="IPR036653">
    <property type="entry name" value="CinA-like_C"/>
</dbReference>
<reference evidence="2 3" key="1">
    <citation type="submission" date="2018-10" db="EMBL/GenBank/DDBJ databases">
        <title>Genomic Encyclopedia of Type Strains, Phase IV (KMG-IV): sequencing the most valuable type-strain genomes for metagenomic binning, comparative biology and taxonomic classification.</title>
        <authorList>
            <person name="Goeker M."/>
        </authorList>
    </citation>
    <scope>NUCLEOTIDE SEQUENCE [LARGE SCALE GENOMIC DNA]</scope>
    <source>
        <strain evidence="2 3">DSM 3303</strain>
    </source>
</reference>
<dbReference type="SUPFAM" id="SSF142433">
    <property type="entry name" value="CinA-like"/>
    <property type="match status" value="1"/>
</dbReference>
<sequence>MDELQLAARLGELLLARDEKVTTAESCTGGGIAQAITAIAGSSGWFDMAIVSYSNDAKQRLLGVPPQLLLQHGAVSEPVAAAMASGALRLADCHWALAVSGIAGPDGGSADKPVGTVCFALAGLALPQPLTYTQHFDGDRAAIRQQSVCSALSTLCAQLAL</sequence>
<comment type="caution">
    <text evidence="2">The sequence shown here is derived from an EMBL/GenBank/DDBJ whole genome shotgun (WGS) entry which is preliminary data.</text>
</comment>